<dbReference type="Gene3D" id="1.20.58.60">
    <property type="match status" value="1"/>
</dbReference>
<organism evidence="2 3">
    <name type="scientific">Candidatus Seongchinamella marina</name>
    <dbReference type="NCBI Taxonomy" id="2518990"/>
    <lineage>
        <taxon>Bacteria</taxon>
        <taxon>Pseudomonadati</taxon>
        <taxon>Pseudomonadota</taxon>
        <taxon>Gammaproteobacteria</taxon>
        <taxon>Cellvibrionales</taxon>
        <taxon>Halieaceae</taxon>
        <taxon>Seongchinamella</taxon>
    </lineage>
</organism>
<reference evidence="2" key="1">
    <citation type="submission" date="2019-02" db="EMBL/GenBank/DDBJ databases">
        <authorList>
            <person name="Li S.-H."/>
        </authorList>
    </citation>
    <scope>NUCLEOTIDE SEQUENCE</scope>
    <source>
        <strain evidence="2">IMCC8485</strain>
    </source>
</reference>
<name>A0ABT3SYJ9_9GAMM</name>
<feature type="coiled-coil region" evidence="1">
    <location>
        <begin position="11"/>
        <end position="38"/>
    </location>
</feature>
<evidence type="ECO:0008006" key="4">
    <source>
        <dbReference type="Google" id="ProtNLM"/>
    </source>
</evidence>
<comment type="caution">
    <text evidence="2">The sequence shown here is derived from an EMBL/GenBank/DDBJ whole genome shotgun (WGS) entry which is preliminary data.</text>
</comment>
<proteinExistence type="predicted"/>
<gene>
    <name evidence="2" type="ORF">EYC87_15775</name>
</gene>
<accession>A0ABT3SYJ9</accession>
<sequence>MVIAAIACAWAWQLQEQLKQASNTMNDYELRIGDLEARLSDTDEGMSQNAAVQAAKIRDLDTEVRKLWDNVWKQSKERLGKLEASSKTYNKKIAANEKSLKATQTRVSSAADDLAKLKNVSGDLSRLISSAKANQAEVERVADTLNRINLDLAKINRQVKSNEEGIRATDAFRRQVNGSINELEGAIRALQSAP</sequence>
<dbReference type="Proteomes" id="UP001143307">
    <property type="component" value="Unassembled WGS sequence"/>
</dbReference>
<evidence type="ECO:0000256" key="1">
    <source>
        <dbReference type="SAM" id="Coils"/>
    </source>
</evidence>
<protein>
    <recommendedName>
        <fullName evidence="4">Chromosome partition protein Smc</fullName>
    </recommendedName>
</protein>
<keyword evidence="1" id="KW-0175">Coiled coil</keyword>
<evidence type="ECO:0000313" key="2">
    <source>
        <dbReference type="EMBL" id="MCX2975048.1"/>
    </source>
</evidence>
<keyword evidence="3" id="KW-1185">Reference proteome</keyword>
<dbReference type="EMBL" id="SHNP01000005">
    <property type="protein sequence ID" value="MCX2975048.1"/>
    <property type="molecule type" value="Genomic_DNA"/>
</dbReference>
<evidence type="ECO:0000313" key="3">
    <source>
        <dbReference type="Proteomes" id="UP001143307"/>
    </source>
</evidence>